<dbReference type="GO" id="GO:0008168">
    <property type="term" value="F:methyltransferase activity"/>
    <property type="evidence" value="ECO:0007669"/>
    <property type="project" value="UniProtKB-KW"/>
</dbReference>
<dbReference type="GO" id="GO:0032259">
    <property type="term" value="P:methylation"/>
    <property type="evidence" value="ECO:0007669"/>
    <property type="project" value="UniProtKB-KW"/>
</dbReference>
<dbReference type="Proteomes" id="UP001495910">
    <property type="component" value="Unassembled WGS sequence"/>
</dbReference>
<dbReference type="PANTHER" id="PTHR43619">
    <property type="entry name" value="S-ADENOSYL-L-METHIONINE-DEPENDENT METHYLTRANSFERASE YKTD-RELATED"/>
    <property type="match status" value="1"/>
</dbReference>
<dbReference type="EC" id="2.1.1.-" evidence="4"/>
<sequence length="291" mass="33121">MNSIQNNIIQTGKPSWSARWVAELRAAHQLLDNPVIFNDPMALPILGPCAEAYIRNDPSQFNDPFTQSVRAGLVVRSRLAEDKLRQSMEFGVEQYVILGAGLDTFSFRNSHQGKELRVYEVDHPSTQNWKRSILEEASIDVPKSVIFVAIDFETESLEKELQEAGFRTDQPAYFSWLGVTVYLSTDAIFETLKFVASLPKGSGITFDYRVQRSLLNPMEIAIGDHIEKFITAQGEPWKTSFDPTSLQQKLQRIGFHKTEDFGSDDLNARYLAKRKDGLQTRMGFRLMYAEK</sequence>
<keyword evidence="6" id="KW-1185">Reference proteome</keyword>
<proteinExistence type="inferred from homology"/>
<evidence type="ECO:0000313" key="5">
    <source>
        <dbReference type="EMBL" id="MEM4990731.1"/>
    </source>
</evidence>
<dbReference type="PANTHER" id="PTHR43619:SF2">
    <property type="entry name" value="S-ADENOSYL-L-METHIONINE-DEPENDENT METHYLTRANSFERASES SUPERFAMILY PROTEIN"/>
    <property type="match status" value="1"/>
</dbReference>
<protein>
    <recommendedName>
        <fullName evidence="4">S-adenosyl-L-methionine-dependent methyltransferase</fullName>
        <ecNumber evidence="4">2.1.1.-</ecNumber>
    </recommendedName>
</protein>
<evidence type="ECO:0000256" key="4">
    <source>
        <dbReference type="RuleBase" id="RU362030"/>
    </source>
</evidence>
<evidence type="ECO:0000313" key="6">
    <source>
        <dbReference type="Proteomes" id="UP001495910"/>
    </source>
</evidence>
<dbReference type="NCBIfam" id="TIGR00027">
    <property type="entry name" value="mthyl_TIGR00027"/>
    <property type="match status" value="1"/>
</dbReference>
<dbReference type="Gene3D" id="3.40.50.150">
    <property type="entry name" value="Vaccinia Virus protein VP39"/>
    <property type="match status" value="1"/>
</dbReference>
<accession>A0ABU9Q3A8</accession>
<keyword evidence="2 4" id="KW-0489">Methyltransferase</keyword>
<evidence type="ECO:0000256" key="2">
    <source>
        <dbReference type="ARBA" id="ARBA00022603"/>
    </source>
</evidence>
<gene>
    <name evidence="5" type="ORF">V8G57_25310</name>
</gene>
<dbReference type="InterPro" id="IPR007213">
    <property type="entry name" value="Ppm1/Ppm2/Tcmp"/>
</dbReference>
<name>A0ABU9Q3A8_9BURK</name>
<dbReference type="RefSeq" id="WP_342831753.1">
    <property type="nucleotide sequence ID" value="NZ_JBANDC010000030.1"/>
</dbReference>
<comment type="function">
    <text evidence="4">Exhibits S-adenosyl-L-methionine-dependent methyltransferase activity.</text>
</comment>
<comment type="similarity">
    <text evidence="1 4">Belongs to the UPF0677 family.</text>
</comment>
<dbReference type="InterPro" id="IPR029063">
    <property type="entry name" value="SAM-dependent_MTases_sf"/>
</dbReference>
<dbReference type="EMBL" id="JBANDC010000030">
    <property type="protein sequence ID" value="MEM4990731.1"/>
    <property type="molecule type" value="Genomic_DNA"/>
</dbReference>
<evidence type="ECO:0000256" key="1">
    <source>
        <dbReference type="ARBA" id="ARBA00008138"/>
    </source>
</evidence>
<dbReference type="Pfam" id="PF04072">
    <property type="entry name" value="LCM"/>
    <property type="match status" value="1"/>
</dbReference>
<comment type="caution">
    <text evidence="5">The sequence shown here is derived from an EMBL/GenBank/DDBJ whole genome shotgun (WGS) entry which is preliminary data.</text>
</comment>
<keyword evidence="4" id="KW-0949">S-adenosyl-L-methionine</keyword>
<dbReference type="InterPro" id="IPR011610">
    <property type="entry name" value="SAM_mthyl_Trfase_ML2640-like"/>
</dbReference>
<reference evidence="5 6" key="1">
    <citation type="submission" date="2024-02" db="EMBL/GenBank/DDBJ databases">
        <title>Draft genome sequence of Collimonas sp. strain H4R21, an effective mineral-weathering bacterial strain isolated from the beech rhizosphere.</title>
        <authorList>
            <person name="Morin E."/>
            <person name="Uroz S."/>
            <person name="Leveau J.H.J."/>
            <person name="Kumar R."/>
            <person name="Rey M.W."/>
            <person name="Pham J."/>
        </authorList>
    </citation>
    <scope>NUCLEOTIDE SEQUENCE [LARGE SCALE GENOMIC DNA]</scope>
    <source>
        <strain evidence="5 6">H4R21</strain>
    </source>
</reference>
<keyword evidence="3" id="KW-0808">Transferase</keyword>
<organism evidence="5 6">
    <name type="scientific">Collimonas rhizosphaerae</name>
    <dbReference type="NCBI Taxonomy" id="3126357"/>
    <lineage>
        <taxon>Bacteria</taxon>
        <taxon>Pseudomonadati</taxon>
        <taxon>Pseudomonadota</taxon>
        <taxon>Betaproteobacteria</taxon>
        <taxon>Burkholderiales</taxon>
        <taxon>Oxalobacteraceae</taxon>
        <taxon>Collimonas</taxon>
    </lineage>
</organism>
<dbReference type="SUPFAM" id="SSF53335">
    <property type="entry name" value="S-adenosyl-L-methionine-dependent methyltransferases"/>
    <property type="match status" value="1"/>
</dbReference>
<evidence type="ECO:0000256" key="3">
    <source>
        <dbReference type="ARBA" id="ARBA00022679"/>
    </source>
</evidence>